<reference evidence="2 3" key="1">
    <citation type="submission" date="2019-03" db="EMBL/GenBank/DDBJ databases">
        <title>Genomic Encyclopedia of Type Strains, Phase IV (KMG-IV): sequencing the most valuable type-strain genomes for metagenomic binning, comparative biology and taxonomic classification.</title>
        <authorList>
            <person name="Goeker M."/>
        </authorList>
    </citation>
    <scope>NUCLEOTIDE SEQUENCE [LARGE SCALE GENOMIC DNA]</scope>
    <source>
        <strain evidence="2 3">DSM 11901</strain>
    </source>
</reference>
<comment type="caution">
    <text evidence="2">The sequence shown here is derived from an EMBL/GenBank/DDBJ whole genome shotgun (WGS) entry which is preliminary data.</text>
</comment>
<evidence type="ECO:0000313" key="3">
    <source>
        <dbReference type="Proteomes" id="UP000294593"/>
    </source>
</evidence>
<dbReference type="NCBIfam" id="TIGR02914">
    <property type="entry name" value="EpsI_fam"/>
    <property type="match status" value="1"/>
</dbReference>
<keyword evidence="3" id="KW-1185">Reference proteome</keyword>
<name>A0A4R6RRH5_9BURK</name>
<evidence type="ECO:0000259" key="1">
    <source>
        <dbReference type="Pfam" id="PF11984"/>
    </source>
</evidence>
<dbReference type="RefSeq" id="WP_166643431.1">
    <property type="nucleotide sequence ID" value="NZ_SNXW01000001.1"/>
</dbReference>
<dbReference type="Proteomes" id="UP000294593">
    <property type="component" value="Unassembled WGS sequence"/>
</dbReference>
<sequence length="236" mass="26447">MAIADRTLHRFKLPVAVLVAAALMLCALGLSEWMKPRRVVAEELSPIAMPTLLPEQFGDWRVNRSGPAVIFDPTVEATLKQVYSQTLNATYTNSKGQSMMLALAYGKNQNSWNTAAHRPEFCYRAQGFVVNERGKGRLELNGHGIEVIRLAADRGGLHEPITYWVTLHDSAATPGLSRKLQQIRYGLQGMIVDGFLVRISSFGADEAEQFNLQQEFMRDLERAMSPEQRPRLFGRS</sequence>
<dbReference type="InterPro" id="IPR014263">
    <property type="entry name" value="Methanolan_biosynth_EpsI"/>
</dbReference>
<dbReference type="AlphaFoldDB" id="A0A4R6RRH5"/>
<gene>
    <name evidence="2" type="ORF">EV672_101678</name>
</gene>
<evidence type="ECO:0000313" key="2">
    <source>
        <dbReference type="EMBL" id="TDP88526.1"/>
    </source>
</evidence>
<dbReference type="InterPro" id="IPR054653">
    <property type="entry name" value="EpsI_type_B_pred"/>
</dbReference>
<accession>A0A4R6RRH5</accession>
<dbReference type="NCBIfam" id="NF045609">
    <property type="entry name" value="EpsI_type_B"/>
    <property type="match status" value="1"/>
</dbReference>
<dbReference type="EMBL" id="SNXW01000001">
    <property type="protein sequence ID" value="TDP88526.1"/>
    <property type="molecule type" value="Genomic_DNA"/>
</dbReference>
<feature type="domain" description="Methanolan biosynthesis EpsI" evidence="1">
    <location>
        <begin position="18"/>
        <end position="225"/>
    </location>
</feature>
<proteinExistence type="predicted"/>
<protein>
    <submittedName>
        <fullName evidence="2">EpsI family protein</fullName>
    </submittedName>
</protein>
<organism evidence="2 3">
    <name type="scientific">Aquabacterium commune</name>
    <dbReference type="NCBI Taxonomy" id="70586"/>
    <lineage>
        <taxon>Bacteria</taxon>
        <taxon>Pseudomonadati</taxon>
        <taxon>Pseudomonadota</taxon>
        <taxon>Betaproteobacteria</taxon>
        <taxon>Burkholderiales</taxon>
        <taxon>Aquabacterium</taxon>
    </lineage>
</organism>
<dbReference type="Pfam" id="PF11984">
    <property type="entry name" value="DUF3485"/>
    <property type="match status" value="1"/>
</dbReference>